<reference evidence="1" key="1">
    <citation type="journal article" date="2022" name="Plant J.">
        <title>Strategies of tolerance reflected in two North American maple genomes.</title>
        <authorList>
            <person name="McEvoy S.L."/>
            <person name="Sezen U.U."/>
            <person name="Trouern-Trend A."/>
            <person name="McMahon S.M."/>
            <person name="Schaberg P.G."/>
            <person name="Yang J."/>
            <person name="Wegrzyn J.L."/>
            <person name="Swenson N.G."/>
        </authorList>
    </citation>
    <scope>NUCLEOTIDE SEQUENCE</scope>
    <source>
        <strain evidence="1">91603</strain>
    </source>
</reference>
<dbReference type="Pfam" id="PF08284">
    <property type="entry name" value="RVP_2"/>
    <property type="match status" value="1"/>
</dbReference>
<dbReference type="CDD" id="cd00303">
    <property type="entry name" value="retropepsin_like"/>
    <property type="match status" value="1"/>
</dbReference>
<organism evidence="1 2">
    <name type="scientific">Acer negundo</name>
    <name type="common">Box elder</name>
    <dbReference type="NCBI Taxonomy" id="4023"/>
    <lineage>
        <taxon>Eukaryota</taxon>
        <taxon>Viridiplantae</taxon>
        <taxon>Streptophyta</taxon>
        <taxon>Embryophyta</taxon>
        <taxon>Tracheophyta</taxon>
        <taxon>Spermatophyta</taxon>
        <taxon>Magnoliopsida</taxon>
        <taxon>eudicotyledons</taxon>
        <taxon>Gunneridae</taxon>
        <taxon>Pentapetalae</taxon>
        <taxon>rosids</taxon>
        <taxon>malvids</taxon>
        <taxon>Sapindales</taxon>
        <taxon>Sapindaceae</taxon>
        <taxon>Hippocastanoideae</taxon>
        <taxon>Acereae</taxon>
        <taxon>Acer</taxon>
    </lineage>
</organism>
<gene>
    <name evidence="1" type="ORF">LWI28_000517</name>
</gene>
<dbReference type="AlphaFoldDB" id="A0AAD5NGM5"/>
<evidence type="ECO:0000313" key="1">
    <source>
        <dbReference type="EMBL" id="KAI9159640.1"/>
    </source>
</evidence>
<name>A0AAD5NGM5_ACENE</name>
<reference evidence="1" key="2">
    <citation type="submission" date="2023-02" db="EMBL/GenBank/DDBJ databases">
        <authorList>
            <person name="Swenson N.G."/>
            <person name="Wegrzyn J.L."/>
            <person name="Mcevoy S.L."/>
        </authorList>
    </citation>
    <scope>NUCLEOTIDE SEQUENCE</scope>
    <source>
        <strain evidence="1">91603</strain>
        <tissue evidence="1">Leaf</tissue>
    </source>
</reference>
<accession>A0AAD5NGM5</accession>
<dbReference type="Gene3D" id="2.40.70.10">
    <property type="entry name" value="Acid Proteases"/>
    <property type="match status" value="1"/>
</dbReference>
<dbReference type="InterPro" id="IPR032567">
    <property type="entry name" value="RTL1-rel"/>
</dbReference>
<dbReference type="PANTHER" id="PTHR15503">
    <property type="entry name" value="LDOC1 RELATED"/>
    <property type="match status" value="1"/>
</dbReference>
<dbReference type="EMBL" id="JAJSOW010000106">
    <property type="protein sequence ID" value="KAI9159640.1"/>
    <property type="molecule type" value="Genomic_DNA"/>
</dbReference>
<keyword evidence="2" id="KW-1185">Reference proteome</keyword>
<comment type="caution">
    <text evidence="1">The sequence shown here is derived from an EMBL/GenBank/DDBJ whole genome shotgun (WGS) entry which is preliminary data.</text>
</comment>
<dbReference type="Proteomes" id="UP001064489">
    <property type="component" value="Chromosome 2"/>
</dbReference>
<dbReference type="InterPro" id="IPR021109">
    <property type="entry name" value="Peptidase_aspartic_dom_sf"/>
</dbReference>
<evidence type="ECO:0008006" key="3">
    <source>
        <dbReference type="Google" id="ProtNLM"/>
    </source>
</evidence>
<proteinExistence type="predicted"/>
<protein>
    <recommendedName>
        <fullName evidence="3">RVP_2 domain-containing protein</fullName>
    </recommendedName>
</protein>
<evidence type="ECO:0000313" key="2">
    <source>
        <dbReference type="Proteomes" id="UP001064489"/>
    </source>
</evidence>
<dbReference type="SUPFAM" id="SSF50630">
    <property type="entry name" value="Acid proteases"/>
    <property type="match status" value="1"/>
</dbReference>
<sequence>MVLFDSGATHSFVSLAFSAYANISAKPLDLCMTIMTPMGDSMLVNRVYKSCLISVGGMDFLVDLLPLKMHDFDVILGMDWLASYYASIDCFSKEIVFHKLREKEFRFRGYETLVTF</sequence>
<dbReference type="PANTHER" id="PTHR15503:SF45">
    <property type="entry name" value="RNA-DIRECTED DNA POLYMERASE HOMOLOG"/>
    <property type="match status" value="1"/>
</dbReference>